<evidence type="ECO:0000256" key="4">
    <source>
        <dbReference type="ARBA" id="ARBA00022737"/>
    </source>
</evidence>
<dbReference type="PANTHER" id="PTHR46543">
    <property type="entry name" value="ZINC FINGER CCHC DOMAIN-CONTAINING PROTEIN 7"/>
    <property type="match status" value="1"/>
</dbReference>
<dbReference type="SMART" id="SM00343">
    <property type="entry name" value="ZnF_C2HC"/>
    <property type="match status" value="5"/>
</dbReference>
<dbReference type="EMBL" id="BABT02000119">
    <property type="protein sequence ID" value="GAA97419.1"/>
    <property type="molecule type" value="Genomic_DNA"/>
</dbReference>
<dbReference type="eggNOG" id="KOG4400">
    <property type="taxonomic scope" value="Eukaryota"/>
</dbReference>
<feature type="domain" description="CCHC-type" evidence="10">
    <location>
        <begin position="400"/>
        <end position="414"/>
    </location>
</feature>
<protein>
    <recommendedName>
        <fullName evidence="10">CCHC-type domain-containing protein</fullName>
    </recommendedName>
</protein>
<evidence type="ECO:0000313" key="11">
    <source>
        <dbReference type="EMBL" id="GAA97419.1"/>
    </source>
</evidence>
<organism evidence="11 12">
    <name type="scientific">Mixia osmundae (strain CBS 9802 / IAM 14324 / JCM 22182 / KY 12970)</name>
    <dbReference type="NCBI Taxonomy" id="764103"/>
    <lineage>
        <taxon>Eukaryota</taxon>
        <taxon>Fungi</taxon>
        <taxon>Dikarya</taxon>
        <taxon>Basidiomycota</taxon>
        <taxon>Pucciniomycotina</taxon>
        <taxon>Mixiomycetes</taxon>
        <taxon>Mixiales</taxon>
        <taxon>Mixiaceae</taxon>
        <taxon>Mixia</taxon>
    </lineage>
</organism>
<dbReference type="GO" id="GO:0006397">
    <property type="term" value="P:mRNA processing"/>
    <property type="evidence" value="ECO:0007669"/>
    <property type="project" value="UniProtKB-KW"/>
</dbReference>
<dbReference type="GO" id="GO:0071038">
    <property type="term" value="P:TRAMP-dependent tRNA surveillance pathway"/>
    <property type="evidence" value="ECO:0007669"/>
    <property type="project" value="TreeGrafter"/>
</dbReference>
<comment type="subcellular location">
    <subcellularLocation>
        <location evidence="1">Nucleus</location>
    </subcellularLocation>
</comment>
<accession>G7E3K9</accession>
<dbReference type="HOGENOM" id="CLU_377258_0_0_1"/>
<dbReference type="OrthoDB" id="7608935at2759"/>
<feature type="domain" description="CCHC-type" evidence="10">
    <location>
        <begin position="460"/>
        <end position="475"/>
    </location>
</feature>
<dbReference type="GO" id="GO:0071036">
    <property type="term" value="P:nuclear polyadenylation-dependent snoRNA catabolic process"/>
    <property type="evidence" value="ECO:0007669"/>
    <property type="project" value="TreeGrafter"/>
</dbReference>
<keyword evidence="7" id="KW-0539">Nucleus</keyword>
<dbReference type="GO" id="GO:0071035">
    <property type="term" value="P:nuclear polyadenylation-dependent rRNA catabolic process"/>
    <property type="evidence" value="ECO:0007669"/>
    <property type="project" value="TreeGrafter"/>
</dbReference>
<dbReference type="STRING" id="764103.G7E3K9"/>
<sequence length="735" mass="79911">MSAAAGPSRGSGSVASGSTPTSPKKKNKRQRETSAPGYTGPLVPTNNGKGGPVKMPLVIRSGYAIPGAATKVAKQRAKHVVSRMSTSQTGLEPVYDQEILREFGVEIDVSTMSAKQIRRKRDRMYRERQAQADLPAGGKSNKLVIRELKRQQKMAAAKAGQASSGKGPTPSASGSREGSSRSTLESSPQGPNEGEDAKEEESARPPRRKRGKKAKSDVIDLDGESIVESVPKDSQAEPDPMFVEDDAGMPAQAADRLATLPAGLLSNFMSGTDIQQASSEVDLSELDGIPVEETGEAPMPFEHSLPSTPAVAQQEAEAASSLFTIDAEPAPVKGSKTTEQTGDLLPDEILLEAKGPVEEIALDEGDMKGIINDDNTRATAVKRYYDDEDGPARPRNDTVKCGRCGEQGHIAKDCEHQQCMTCGAMDDHEFRDCPLLKVCWRCGNKGHTNGKCNMPVASLRCPRCNQKGHASDNCPTIWRVYPELPLERHTAAKPNPCCYNCGHRGHFGEQCPEPRGHPVASSDTTIFTSGQAPTSRRALPPGPARMPHLVNGQRTARPLQSVGQEDDGPLVRRVKGPPRRDQPTGKPLQIKMGTHSRWSDDPRTDERGQRDAMQEDGRSGPRSANGGDTRAPDRARMPSRMRSPPSYTRSNNYPPRQGVRQEASALRPLADRIGSSREHGHGSAPRQPAAQRARPMPQYEENTRQQERFHPYRNNKPSTDNTPTYTAPRYRGGYM</sequence>
<dbReference type="Pfam" id="PF00098">
    <property type="entry name" value="zf-CCHC"/>
    <property type="match status" value="1"/>
</dbReference>
<dbReference type="InParanoid" id="G7E3K9"/>
<evidence type="ECO:0000256" key="8">
    <source>
        <dbReference type="PROSITE-ProRule" id="PRU00047"/>
    </source>
</evidence>
<keyword evidence="12" id="KW-1185">Reference proteome</keyword>
<feature type="compositionally biased region" description="Low complexity" evidence="9">
    <location>
        <begin position="1"/>
        <end position="18"/>
    </location>
</feature>
<dbReference type="Proteomes" id="UP000009131">
    <property type="component" value="Unassembled WGS sequence"/>
</dbReference>
<feature type="region of interest" description="Disordered" evidence="9">
    <location>
        <begin position="118"/>
        <end position="246"/>
    </location>
</feature>
<evidence type="ECO:0000256" key="2">
    <source>
        <dbReference type="ARBA" id="ARBA00022664"/>
    </source>
</evidence>
<gene>
    <name evidence="11" type="primary">Mo04097</name>
    <name evidence="11" type="ORF">E5Q_04097</name>
</gene>
<reference evidence="11 12" key="2">
    <citation type="journal article" date="2012" name="Open Biol.">
        <title>Characteristics of nucleosomes and linker DNA regions on the genome of the basidiomycete Mixia osmundae revealed by mono- and dinucleosome mapping.</title>
        <authorList>
            <person name="Nishida H."/>
            <person name="Kondo S."/>
            <person name="Matsumoto T."/>
            <person name="Suzuki Y."/>
            <person name="Yoshikawa H."/>
            <person name="Taylor T.D."/>
            <person name="Sugiyama J."/>
        </authorList>
    </citation>
    <scope>NUCLEOTIDE SEQUENCE [LARGE SCALE GENOMIC DNA]</scope>
    <source>
        <strain evidence="12">CBS 9802 / IAM 14324 / JCM 22182 / KY 12970</strain>
    </source>
</reference>
<evidence type="ECO:0000256" key="9">
    <source>
        <dbReference type="SAM" id="MobiDB-lite"/>
    </source>
</evidence>
<feature type="region of interest" description="Disordered" evidence="9">
    <location>
        <begin position="1"/>
        <end position="53"/>
    </location>
</feature>
<feature type="compositionally biased region" description="Low complexity" evidence="9">
    <location>
        <begin position="153"/>
        <end position="188"/>
    </location>
</feature>
<evidence type="ECO:0000256" key="7">
    <source>
        <dbReference type="ARBA" id="ARBA00023242"/>
    </source>
</evidence>
<evidence type="ECO:0000256" key="6">
    <source>
        <dbReference type="ARBA" id="ARBA00022833"/>
    </source>
</evidence>
<dbReference type="SUPFAM" id="SSF57756">
    <property type="entry name" value="Retrovirus zinc finger-like domains"/>
    <property type="match status" value="2"/>
</dbReference>
<feature type="domain" description="CCHC-type" evidence="10">
    <location>
        <begin position="439"/>
        <end position="452"/>
    </location>
</feature>
<dbReference type="GO" id="GO:0003723">
    <property type="term" value="F:RNA binding"/>
    <property type="evidence" value="ECO:0007669"/>
    <property type="project" value="TreeGrafter"/>
</dbReference>
<keyword evidence="3" id="KW-0479">Metal-binding</keyword>
<reference evidence="11 12" key="1">
    <citation type="journal article" date="2011" name="J. Gen. Appl. Microbiol.">
        <title>Draft genome sequencing of the enigmatic basidiomycete Mixia osmundae.</title>
        <authorList>
            <person name="Nishida H."/>
            <person name="Nagatsuka Y."/>
            <person name="Sugiyama J."/>
        </authorList>
    </citation>
    <scope>NUCLEOTIDE SEQUENCE [LARGE SCALE GENOMIC DNA]</scope>
    <source>
        <strain evidence="12">CBS 9802 / IAM 14324 / JCM 22182 / KY 12970</strain>
    </source>
</reference>
<evidence type="ECO:0000313" key="12">
    <source>
        <dbReference type="Proteomes" id="UP000009131"/>
    </source>
</evidence>
<feature type="compositionally biased region" description="Low complexity" evidence="9">
    <location>
        <begin position="638"/>
        <end position="650"/>
    </location>
</feature>
<dbReference type="GO" id="GO:0071031">
    <property type="term" value="P:nuclear mRNA surveillance of mRNA 3'-end processing"/>
    <property type="evidence" value="ECO:0007669"/>
    <property type="project" value="TreeGrafter"/>
</dbReference>
<keyword evidence="6" id="KW-0862">Zinc</keyword>
<keyword evidence="2" id="KW-0507">mRNA processing</keyword>
<feature type="compositionally biased region" description="Polar residues" evidence="9">
    <location>
        <begin position="521"/>
        <end position="534"/>
    </location>
</feature>
<dbReference type="GO" id="GO:0071039">
    <property type="term" value="P:nuclear polyadenylation-dependent CUT catabolic process"/>
    <property type="evidence" value="ECO:0007669"/>
    <property type="project" value="TreeGrafter"/>
</dbReference>
<proteinExistence type="predicted"/>
<feature type="domain" description="CCHC-type" evidence="10">
    <location>
        <begin position="498"/>
        <end position="513"/>
    </location>
</feature>
<feature type="compositionally biased region" description="Polar residues" evidence="9">
    <location>
        <begin position="715"/>
        <end position="725"/>
    </location>
</feature>
<dbReference type="InterPro" id="IPR051644">
    <property type="entry name" value="TRAMP_AT-DNA-binding"/>
</dbReference>
<dbReference type="GO" id="GO:0071037">
    <property type="term" value="P:nuclear polyadenylation-dependent snRNA catabolic process"/>
    <property type="evidence" value="ECO:0007669"/>
    <property type="project" value="TreeGrafter"/>
</dbReference>
<dbReference type="GO" id="GO:0008270">
    <property type="term" value="F:zinc ion binding"/>
    <property type="evidence" value="ECO:0007669"/>
    <property type="project" value="UniProtKB-KW"/>
</dbReference>
<keyword evidence="5 8" id="KW-0863">Zinc-finger</keyword>
<evidence type="ECO:0000256" key="1">
    <source>
        <dbReference type="ARBA" id="ARBA00004123"/>
    </source>
</evidence>
<comment type="caution">
    <text evidence="11">The sequence shown here is derived from an EMBL/GenBank/DDBJ whole genome shotgun (WGS) entry which is preliminary data.</text>
</comment>
<dbReference type="InterPro" id="IPR001878">
    <property type="entry name" value="Znf_CCHC"/>
</dbReference>
<evidence type="ECO:0000259" key="10">
    <source>
        <dbReference type="PROSITE" id="PS50158"/>
    </source>
</evidence>
<feature type="compositionally biased region" description="Basic and acidic residues" evidence="9">
    <location>
        <begin position="701"/>
        <end position="710"/>
    </location>
</feature>
<feature type="region of interest" description="Disordered" evidence="9">
    <location>
        <begin position="512"/>
        <end position="735"/>
    </location>
</feature>
<dbReference type="InterPro" id="IPR036875">
    <property type="entry name" value="Znf_CCHC_sf"/>
</dbReference>
<dbReference type="Gene3D" id="4.10.60.10">
    <property type="entry name" value="Zinc finger, CCHC-type"/>
    <property type="match status" value="2"/>
</dbReference>
<feature type="compositionally biased region" description="Basic and acidic residues" evidence="9">
    <location>
        <begin position="597"/>
        <end position="619"/>
    </location>
</feature>
<dbReference type="PROSITE" id="PS50158">
    <property type="entry name" value="ZF_CCHC"/>
    <property type="match status" value="4"/>
</dbReference>
<feature type="compositionally biased region" description="Low complexity" evidence="9">
    <location>
        <begin position="684"/>
        <end position="698"/>
    </location>
</feature>
<keyword evidence="4" id="KW-0677">Repeat</keyword>
<dbReference type="GO" id="GO:0031499">
    <property type="term" value="C:TRAMP complex"/>
    <property type="evidence" value="ECO:0007669"/>
    <property type="project" value="TreeGrafter"/>
</dbReference>
<dbReference type="AlphaFoldDB" id="G7E3K9"/>
<evidence type="ECO:0000256" key="5">
    <source>
        <dbReference type="ARBA" id="ARBA00022771"/>
    </source>
</evidence>
<name>G7E3K9_MIXOS</name>
<dbReference type="PANTHER" id="PTHR46543:SF1">
    <property type="entry name" value="ZINC FINGER CCHC DOMAIN-CONTAINING PROTEIN 7"/>
    <property type="match status" value="1"/>
</dbReference>
<evidence type="ECO:0000256" key="3">
    <source>
        <dbReference type="ARBA" id="ARBA00022723"/>
    </source>
</evidence>